<sequence length="164" mass="17565">MGPPPLNSPLPREPPPTTFHPATKLPGLVFLRATAASRGPSPVPEAHPNPNWQDVGSHDEVLRVNETVLVGVLLPACVIALVGDVALASPRLKLPEVQPCLVVLGKGDMHFEMRNRTVAFLKQGGSLLFSLDRIISSMSPCSFSMTTNTRSGVSNMHSRFTIPG</sequence>
<feature type="region of interest" description="Disordered" evidence="1">
    <location>
        <begin position="1"/>
        <end position="23"/>
    </location>
</feature>
<keyword evidence="3" id="KW-1185">Reference proteome</keyword>
<protein>
    <submittedName>
        <fullName evidence="2">Uncharacterized protein</fullName>
    </submittedName>
</protein>
<feature type="compositionally biased region" description="Pro residues" evidence="1">
    <location>
        <begin position="1"/>
        <end position="18"/>
    </location>
</feature>
<evidence type="ECO:0000313" key="3">
    <source>
        <dbReference type="Proteomes" id="UP000314294"/>
    </source>
</evidence>
<dbReference type="Proteomes" id="UP000314294">
    <property type="component" value="Unassembled WGS sequence"/>
</dbReference>
<name>A0A4Z2IYK1_9TELE</name>
<reference evidence="2 3" key="1">
    <citation type="submission" date="2019-03" db="EMBL/GenBank/DDBJ databases">
        <title>First draft genome of Liparis tanakae, snailfish: a comprehensive survey of snailfish specific genes.</title>
        <authorList>
            <person name="Kim W."/>
            <person name="Song I."/>
            <person name="Jeong J.-H."/>
            <person name="Kim D."/>
            <person name="Kim S."/>
            <person name="Ryu S."/>
            <person name="Song J.Y."/>
            <person name="Lee S.K."/>
        </authorList>
    </citation>
    <scope>NUCLEOTIDE SEQUENCE [LARGE SCALE GENOMIC DNA]</scope>
    <source>
        <tissue evidence="2">Muscle</tissue>
    </source>
</reference>
<gene>
    <name evidence="2" type="ORF">EYF80_006672</name>
</gene>
<dbReference type="EMBL" id="SRLO01000035">
    <property type="protein sequence ID" value="TNN83065.1"/>
    <property type="molecule type" value="Genomic_DNA"/>
</dbReference>
<evidence type="ECO:0000313" key="2">
    <source>
        <dbReference type="EMBL" id="TNN83065.1"/>
    </source>
</evidence>
<organism evidence="2 3">
    <name type="scientific">Liparis tanakae</name>
    <name type="common">Tanaka's snailfish</name>
    <dbReference type="NCBI Taxonomy" id="230148"/>
    <lineage>
        <taxon>Eukaryota</taxon>
        <taxon>Metazoa</taxon>
        <taxon>Chordata</taxon>
        <taxon>Craniata</taxon>
        <taxon>Vertebrata</taxon>
        <taxon>Euteleostomi</taxon>
        <taxon>Actinopterygii</taxon>
        <taxon>Neopterygii</taxon>
        <taxon>Teleostei</taxon>
        <taxon>Neoteleostei</taxon>
        <taxon>Acanthomorphata</taxon>
        <taxon>Eupercaria</taxon>
        <taxon>Perciformes</taxon>
        <taxon>Cottioidei</taxon>
        <taxon>Cottales</taxon>
        <taxon>Liparidae</taxon>
        <taxon>Liparis</taxon>
    </lineage>
</organism>
<dbReference type="AlphaFoldDB" id="A0A4Z2IYK1"/>
<accession>A0A4Z2IYK1</accession>
<proteinExistence type="predicted"/>
<comment type="caution">
    <text evidence="2">The sequence shown here is derived from an EMBL/GenBank/DDBJ whole genome shotgun (WGS) entry which is preliminary data.</text>
</comment>
<evidence type="ECO:0000256" key="1">
    <source>
        <dbReference type="SAM" id="MobiDB-lite"/>
    </source>
</evidence>